<organism evidence="2 3">
    <name type="scientific">Olea europaea subsp. europaea</name>
    <dbReference type="NCBI Taxonomy" id="158383"/>
    <lineage>
        <taxon>Eukaryota</taxon>
        <taxon>Viridiplantae</taxon>
        <taxon>Streptophyta</taxon>
        <taxon>Embryophyta</taxon>
        <taxon>Tracheophyta</taxon>
        <taxon>Spermatophyta</taxon>
        <taxon>Magnoliopsida</taxon>
        <taxon>eudicotyledons</taxon>
        <taxon>Gunneridae</taxon>
        <taxon>Pentapetalae</taxon>
        <taxon>asterids</taxon>
        <taxon>lamiids</taxon>
        <taxon>Lamiales</taxon>
        <taxon>Oleaceae</taxon>
        <taxon>Oleeae</taxon>
        <taxon>Olea</taxon>
    </lineage>
</organism>
<sequence>MTGIIREELGMMRHEFTTEVVALRKEIGVLRRDITTEVVALRDEIGVLRQDLGELHTEVAALRGDVAGFRGSVRGSVGETGIPRDWWATTAGIDEFFYSVPKPGKEGVEVGSEVPEEVGMAGLEVPEEVGMAGLEVVVEGMTEGVTEEVAEGTPEVVVEGDEGVTKDERTPEMTDDDVVFVSEGAMEVPKGKKRANDVLELIVVVPYGTTEAEITSGMLVKNVADAKMTTSMEELILPNVVENVKSVPAENNKLKTDNDEDSAKQVRGIKKSQGCGRNKAEILKRC</sequence>
<accession>A0A8S0V293</accession>
<dbReference type="OrthoDB" id="928375at2759"/>
<comment type="caution">
    <text evidence="2">The sequence shown here is derived from an EMBL/GenBank/DDBJ whole genome shotgun (WGS) entry which is preliminary data.</text>
</comment>
<evidence type="ECO:0000313" key="3">
    <source>
        <dbReference type="Proteomes" id="UP000594638"/>
    </source>
</evidence>
<feature type="region of interest" description="Disordered" evidence="1">
    <location>
        <begin position="251"/>
        <end position="271"/>
    </location>
</feature>
<protein>
    <submittedName>
        <fullName evidence="2">Uncharacterized protein</fullName>
    </submittedName>
</protein>
<evidence type="ECO:0000313" key="2">
    <source>
        <dbReference type="EMBL" id="CAA3027330.1"/>
    </source>
</evidence>
<gene>
    <name evidence="2" type="ORF">OLEA9_A038552</name>
</gene>
<dbReference type="AlphaFoldDB" id="A0A8S0V293"/>
<dbReference type="Proteomes" id="UP000594638">
    <property type="component" value="Unassembled WGS sequence"/>
</dbReference>
<feature type="compositionally biased region" description="Basic and acidic residues" evidence="1">
    <location>
        <begin position="252"/>
        <end position="264"/>
    </location>
</feature>
<dbReference type="EMBL" id="CACTIH010009200">
    <property type="protein sequence ID" value="CAA3027330.1"/>
    <property type="molecule type" value="Genomic_DNA"/>
</dbReference>
<evidence type="ECO:0000256" key="1">
    <source>
        <dbReference type="SAM" id="MobiDB-lite"/>
    </source>
</evidence>
<name>A0A8S0V293_OLEEU</name>
<reference evidence="2 3" key="1">
    <citation type="submission" date="2019-12" db="EMBL/GenBank/DDBJ databases">
        <authorList>
            <person name="Alioto T."/>
            <person name="Alioto T."/>
            <person name="Gomez Garrido J."/>
        </authorList>
    </citation>
    <scope>NUCLEOTIDE SEQUENCE [LARGE SCALE GENOMIC DNA]</scope>
</reference>
<proteinExistence type="predicted"/>
<dbReference type="Gene3D" id="1.20.58.130">
    <property type="match status" value="1"/>
</dbReference>
<dbReference type="Gramene" id="OE9A038552T1">
    <property type="protein sequence ID" value="OE9A038552C1"/>
    <property type="gene ID" value="OE9A038552"/>
</dbReference>
<keyword evidence="3" id="KW-1185">Reference proteome</keyword>